<dbReference type="PANTHER" id="PTHR34703:SF1">
    <property type="entry name" value="ANTIPORTER SUBUNIT MNHG2-RELATED"/>
    <property type="match status" value="1"/>
</dbReference>
<sequence length="118" mass="12388">MTDVIGDVVTAVLVLSAALMCLAAGVGLLRFPDVLSRLHAATKPQIFGLIAVTADVAVNNFTLGTVTLSVAIVAFQALTAPMAAHLIARVAHDTDRFRPELLIVDELGRANRRGDRGA</sequence>
<reference evidence="3" key="1">
    <citation type="submission" date="2022-03" db="EMBL/GenBank/DDBJ databases">
        <title>Cryobacterium sp. nov. strain ZS14-85, isolated from Antarctic soil.</title>
        <authorList>
            <person name="Li J."/>
            <person name="Niu G."/>
        </authorList>
    </citation>
    <scope>NUCLEOTIDE SEQUENCE</scope>
    <source>
        <strain evidence="3">ZS14-85</strain>
    </source>
</reference>
<protein>
    <submittedName>
        <fullName evidence="3">Monovalent cation/H(+) antiporter subunit G</fullName>
    </submittedName>
</protein>
<accession>A0AA41UFV9</accession>
<comment type="caution">
    <text evidence="3">The sequence shown here is derived from an EMBL/GenBank/DDBJ whole genome shotgun (WGS) entry which is preliminary data.</text>
</comment>
<dbReference type="RefSeq" id="WP_241976138.1">
    <property type="nucleotide sequence ID" value="NZ_JALGAR010000001.1"/>
</dbReference>
<dbReference type="NCBIfam" id="NF009314">
    <property type="entry name" value="PRK12674.1-2"/>
    <property type="match status" value="1"/>
</dbReference>
<keyword evidence="2" id="KW-1133">Transmembrane helix</keyword>
<dbReference type="EMBL" id="JALGAR010000001">
    <property type="protein sequence ID" value="MCI4656604.1"/>
    <property type="molecule type" value="Genomic_DNA"/>
</dbReference>
<keyword evidence="2" id="KW-0812">Transmembrane</keyword>
<keyword evidence="2" id="KW-0472">Membrane</keyword>
<evidence type="ECO:0000313" key="3">
    <source>
        <dbReference type="EMBL" id="MCI4656604.1"/>
    </source>
</evidence>
<keyword evidence="4" id="KW-1185">Reference proteome</keyword>
<dbReference type="InterPro" id="IPR005133">
    <property type="entry name" value="PhaG_MnhG_YufB"/>
</dbReference>
<dbReference type="AlphaFoldDB" id="A0AA41UFV9"/>
<organism evidence="3 4">
    <name type="scientific">Cryobacterium zhongshanensis</name>
    <dbReference type="NCBI Taxonomy" id="2928153"/>
    <lineage>
        <taxon>Bacteria</taxon>
        <taxon>Bacillati</taxon>
        <taxon>Actinomycetota</taxon>
        <taxon>Actinomycetes</taxon>
        <taxon>Micrococcales</taxon>
        <taxon>Microbacteriaceae</taxon>
        <taxon>Cryobacterium</taxon>
    </lineage>
</organism>
<proteinExistence type="inferred from homology"/>
<evidence type="ECO:0000256" key="2">
    <source>
        <dbReference type="SAM" id="Phobius"/>
    </source>
</evidence>
<dbReference type="NCBIfam" id="TIGR01300">
    <property type="entry name" value="CPA3_mnhG_phaG"/>
    <property type="match status" value="1"/>
</dbReference>
<dbReference type="Pfam" id="PF03334">
    <property type="entry name" value="PhaG_MnhG_YufB"/>
    <property type="match status" value="1"/>
</dbReference>
<name>A0AA41UFV9_9MICO</name>
<dbReference type="GO" id="GO:0015385">
    <property type="term" value="F:sodium:proton antiporter activity"/>
    <property type="evidence" value="ECO:0007669"/>
    <property type="project" value="TreeGrafter"/>
</dbReference>
<dbReference type="Proteomes" id="UP001165341">
    <property type="component" value="Unassembled WGS sequence"/>
</dbReference>
<feature type="transmembrane region" description="Helical" evidence="2">
    <location>
        <begin position="66"/>
        <end position="88"/>
    </location>
</feature>
<dbReference type="PANTHER" id="PTHR34703">
    <property type="entry name" value="ANTIPORTER SUBUNIT MNHG2-RELATED"/>
    <property type="match status" value="1"/>
</dbReference>
<gene>
    <name evidence="3" type="primary">mnhG</name>
    <name evidence="3" type="ORF">MQH31_02085</name>
</gene>
<evidence type="ECO:0000313" key="4">
    <source>
        <dbReference type="Proteomes" id="UP001165341"/>
    </source>
</evidence>
<evidence type="ECO:0000256" key="1">
    <source>
        <dbReference type="ARBA" id="ARBA00008404"/>
    </source>
</evidence>
<comment type="similarity">
    <text evidence="1">Belongs to the CPA3 antiporters (TC 2.A.63) subunit G family.</text>
</comment>